<sequence length="196" mass="22199">MNNKLAIEIIGSKLNLTKAIEATVNCTNTMPDPILNPPTCEALKNQSGVLYSIYSALHGIKGHLQYRLSRALYTNPKNYTRINIIREYIKQKIEEIANVYLEAKNLQRESDKCFKERKCTDATKVFRDLSGIQENINSALDELDARIESGNEIGFFTTLKSYYVNSFNQTAFTTQIQSAEATKNTECVTNDSSFDF</sequence>
<proteinExistence type="predicted"/>
<name>A0AC35UF14_9BILA</name>
<organism evidence="1 2">
    <name type="scientific">Rhabditophanes sp. KR3021</name>
    <dbReference type="NCBI Taxonomy" id="114890"/>
    <lineage>
        <taxon>Eukaryota</taxon>
        <taxon>Metazoa</taxon>
        <taxon>Ecdysozoa</taxon>
        <taxon>Nematoda</taxon>
        <taxon>Chromadorea</taxon>
        <taxon>Rhabditida</taxon>
        <taxon>Tylenchina</taxon>
        <taxon>Panagrolaimomorpha</taxon>
        <taxon>Strongyloidoidea</taxon>
        <taxon>Alloionematidae</taxon>
        <taxon>Rhabditophanes</taxon>
    </lineage>
</organism>
<reference evidence="2" key="1">
    <citation type="submission" date="2016-11" db="UniProtKB">
        <authorList>
            <consortium name="WormBaseParasite"/>
        </authorList>
    </citation>
    <scope>IDENTIFICATION</scope>
    <source>
        <strain evidence="2">KR3021</strain>
    </source>
</reference>
<protein>
    <submittedName>
        <fullName evidence="2">Helo_like_N domain-containing protein</fullName>
    </submittedName>
</protein>
<dbReference type="WBParaSite" id="RSKR_0001061400.1">
    <property type="protein sequence ID" value="RSKR_0001061400.1"/>
    <property type="gene ID" value="RSKR_0001061400"/>
</dbReference>
<accession>A0AC35UF14</accession>
<evidence type="ECO:0000313" key="2">
    <source>
        <dbReference type="WBParaSite" id="RSKR_0001061400.1"/>
    </source>
</evidence>
<dbReference type="Proteomes" id="UP000095286">
    <property type="component" value="Unplaced"/>
</dbReference>
<evidence type="ECO:0000313" key="1">
    <source>
        <dbReference type="Proteomes" id="UP000095286"/>
    </source>
</evidence>